<keyword evidence="4 8" id="KW-0378">Hydrolase</keyword>
<gene>
    <name evidence="9" type="ORF">ACIB24_14990</name>
</gene>
<evidence type="ECO:0000256" key="3">
    <source>
        <dbReference type="ARBA" id="ARBA00022763"/>
    </source>
</evidence>
<name>A0ABW8APR6_9ACTN</name>
<dbReference type="GO" id="GO:0016787">
    <property type="term" value="F:hydrolase activity"/>
    <property type="evidence" value="ECO:0007669"/>
    <property type="project" value="UniProtKB-KW"/>
</dbReference>
<proteinExistence type="inferred from homology"/>
<organism evidence="9 10">
    <name type="scientific">Spongisporangium articulatum</name>
    <dbReference type="NCBI Taxonomy" id="3362603"/>
    <lineage>
        <taxon>Bacteria</taxon>
        <taxon>Bacillati</taxon>
        <taxon>Actinomycetota</taxon>
        <taxon>Actinomycetes</taxon>
        <taxon>Kineosporiales</taxon>
        <taxon>Kineosporiaceae</taxon>
        <taxon>Spongisporangium</taxon>
    </lineage>
</organism>
<evidence type="ECO:0000256" key="5">
    <source>
        <dbReference type="ARBA" id="ARBA00023124"/>
    </source>
</evidence>
<dbReference type="SUPFAM" id="SSF143081">
    <property type="entry name" value="BB1717-like"/>
    <property type="match status" value="1"/>
</dbReference>
<keyword evidence="2 8" id="KW-0645">Protease</keyword>
<dbReference type="PANTHER" id="PTHR13604">
    <property type="entry name" value="DC12-RELATED"/>
    <property type="match status" value="1"/>
</dbReference>
<dbReference type="EC" id="3.4.-.-" evidence="8"/>
<dbReference type="Pfam" id="PF02586">
    <property type="entry name" value="SRAP"/>
    <property type="match status" value="1"/>
</dbReference>
<evidence type="ECO:0000256" key="4">
    <source>
        <dbReference type="ARBA" id="ARBA00022801"/>
    </source>
</evidence>
<dbReference type="RefSeq" id="WP_398281813.1">
    <property type="nucleotide sequence ID" value="NZ_JBITLV010000004.1"/>
</dbReference>
<comment type="caution">
    <text evidence="9">The sequence shown here is derived from an EMBL/GenBank/DDBJ whole genome shotgun (WGS) entry which is preliminary data.</text>
</comment>
<evidence type="ECO:0000313" key="9">
    <source>
        <dbReference type="EMBL" id="MFI7588373.1"/>
    </source>
</evidence>
<keyword evidence="5" id="KW-0190">Covalent protein-DNA linkage</keyword>
<accession>A0ABW8APR6</accession>
<protein>
    <recommendedName>
        <fullName evidence="8">Abasic site processing protein</fullName>
        <ecNumber evidence="8">3.4.-.-</ecNumber>
    </recommendedName>
</protein>
<dbReference type="Gene3D" id="3.90.1680.10">
    <property type="entry name" value="SOS response associated peptidase-like"/>
    <property type="match status" value="1"/>
</dbReference>
<evidence type="ECO:0000256" key="2">
    <source>
        <dbReference type="ARBA" id="ARBA00022670"/>
    </source>
</evidence>
<dbReference type="PANTHER" id="PTHR13604:SF0">
    <property type="entry name" value="ABASIC SITE PROCESSING PROTEIN HMCES"/>
    <property type="match status" value="1"/>
</dbReference>
<evidence type="ECO:0000256" key="7">
    <source>
        <dbReference type="ARBA" id="ARBA00023239"/>
    </source>
</evidence>
<dbReference type="InterPro" id="IPR003738">
    <property type="entry name" value="SRAP"/>
</dbReference>
<evidence type="ECO:0000256" key="8">
    <source>
        <dbReference type="RuleBase" id="RU364100"/>
    </source>
</evidence>
<dbReference type="EMBL" id="JBITLV010000004">
    <property type="protein sequence ID" value="MFI7588373.1"/>
    <property type="molecule type" value="Genomic_DNA"/>
</dbReference>
<comment type="similarity">
    <text evidence="1 8">Belongs to the SOS response-associated peptidase family.</text>
</comment>
<evidence type="ECO:0000256" key="6">
    <source>
        <dbReference type="ARBA" id="ARBA00023125"/>
    </source>
</evidence>
<keyword evidence="10" id="KW-1185">Reference proteome</keyword>
<sequence>MTMDAGWGRLARMCGRYASSRTPEDLVEMFDVEEVELPDVAPQANFNVAPTSTSPIVLERQKQGEDDDPPVVTRQLRWLTWGLVPSWAKDATGGARMINARAESLLEKPAFKRAATARRCLVPADGWYEWQASPTEKVNGKPRKQPFFMRLSGGEELAFAGIYEFWRDQEKHADDETAWLVTYSIVTTAAEPGLDTIHDRMPFVVPSDRWAAWLDPAERDPDTVRALLEPPEPGRFEALPVTTRVNSVRNNGPELLEPAPLDTLAGVVDPSTGELIGSDTVPLF</sequence>
<keyword evidence="7" id="KW-0456">Lyase</keyword>
<dbReference type="InterPro" id="IPR036590">
    <property type="entry name" value="SRAP-like"/>
</dbReference>
<keyword evidence="3" id="KW-0227">DNA damage</keyword>
<reference evidence="9 10" key="1">
    <citation type="submission" date="2024-10" db="EMBL/GenBank/DDBJ databases">
        <title>The Natural Products Discovery Center: Release of the First 8490 Sequenced Strains for Exploring Actinobacteria Biosynthetic Diversity.</title>
        <authorList>
            <person name="Kalkreuter E."/>
            <person name="Kautsar S.A."/>
            <person name="Yang D."/>
            <person name="Bader C.D."/>
            <person name="Teijaro C.N."/>
            <person name="Fluegel L."/>
            <person name="Davis C.M."/>
            <person name="Simpson J.R."/>
            <person name="Lauterbach L."/>
            <person name="Steele A.D."/>
            <person name="Gui C."/>
            <person name="Meng S."/>
            <person name="Li G."/>
            <person name="Viehrig K."/>
            <person name="Ye F."/>
            <person name="Su P."/>
            <person name="Kiefer A.F."/>
            <person name="Nichols A."/>
            <person name="Cepeda A.J."/>
            <person name="Yan W."/>
            <person name="Fan B."/>
            <person name="Jiang Y."/>
            <person name="Adhikari A."/>
            <person name="Zheng C.-J."/>
            <person name="Schuster L."/>
            <person name="Cowan T.M."/>
            <person name="Smanski M.J."/>
            <person name="Chevrette M.G."/>
            <person name="De Carvalho L.P.S."/>
            <person name="Shen B."/>
        </authorList>
    </citation>
    <scope>NUCLEOTIDE SEQUENCE [LARGE SCALE GENOMIC DNA]</scope>
    <source>
        <strain evidence="9 10">NPDC049639</strain>
    </source>
</reference>
<evidence type="ECO:0000256" key="1">
    <source>
        <dbReference type="ARBA" id="ARBA00008136"/>
    </source>
</evidence>
<keyword evidence="6" id="KW-0238">DNA-binding</keyword>
<evidence type="ECO:0000313" key="10">
    <source>
        <dbReference type="Proteomes" id="UP001612915"/>
    </source>
</evidence>
<dbReference type="Proteomes" id="UP001612915">
    <property type="component" value="Unassembled WGS sequence"/>
</dbReference>